<evidence type="ECO:0000313" key="2">
    <source>
        <dbReference type="Proteomes" id="UP000219111"/>
    </source>
</evidence>
<accession>A0A285TEL1</accession>
<keyword evidence="2" id="KW-1185">Reference proteome</keyword>
<gene>
    <name evidence="1" type="ORF">SAMN05877831_12022</name>
</gene>
<sequence>MPRKNARPAAKKRAMKIAAKVALKAAFKRRVAPILAQPRANDHLILAAAAASLHPTR</sequence>
<name>A0A285TEL1_9RHOB</name>
<dbReference type="EMBL" id="OBMT01000020">
    <property type="protein sequence ID" value="SOC20660.1"/>
    <property type="molecule type" value="Genomic_DNA"/>
</dbReference>
<evidence type="ECO:0000313" key="1">
    <source>
        <dbReference type="EMBL" id="SOC20660.1"/>
    </source>
</evidence>
<organism evidence="1 2">
    <name type="scientific">Rhodobacter maris</name>
    <dbReference type="NCBI Taxonomy" id="446682"/>
    <lineage>
        <taxon>Bacteria</taxon>
        <taxon>Pseudomonadati</taxon>
        <taxon>Pseudomonadota</taxon>
        <taxon>Alphaproteobacteria</taxon>
        <taxon>Rhodobacterales</taxon>
        <taxon>Rhodobacter group</taxon>
        <taxon>Rhodobacter</taxon>
    </lineage>
</organism>
<dbReference type="Proteomes" id="UP000219111">
    <property type="component" value="Unassembled WGS sequence"/>
</dbReference>
<protein>
    <submittedName>
        <fullName evidence="1">Uncharacterized protein</fullName>
    </submittedName>
</protein>
<proteinExistence type="predicted"/>
<reference evidence="2" key="1">
    <citation type="submission" date="2017-08" db="EMBL/GenBank/DDBJ databases">
        <authorList>
            <person name="Varghese N."/>
            <person name="Submissions S."/>
        </authorList>
    </citation>
    <scope>NUCLEOTIDE SEQUENCE [LARGE SCALE GENOMIC DNA]</scope>
    <source>
        <strain evidence="2">JA276</strain>
    </source>
</reference>
<dbReference type="AlphaFoldDB" id="A0A285TEL1"/>